<dbReference type="PANTHER" id="PTHR14155:SF627">
    <property type="entry name" value="OS06G0192800 PROTEIN"/>
    <property type="match status" value="1"/>
</dbReference>
<keyword evidence="2" id="KW-0863">Zinc-finger</keyword>
<feature type="region of interest" description="Disordered" evidence="4">
    <location>
        <begin position="54"/>
        <end position="104"/>
    </location>
</feature>
<evidence type="ECO:0000313" key="6">
    <source>
        <dbReference type="EMBL" id="QHT18458.1"/>
    </source>
</evidence>
<accession>A0A6C0DNG5</accession>
<dbReference type="AlphaFoldDB" id="A0A6C0DNG5"/>
<dbReference type="InterPro" id="IPR053238">
    <property type="entry name" value="RING-H2_zinc_finger"/>
</dbReference>
<keyword evidence="1" id="KW-0479">Metal-binding</keyword>
<evidence type="ECO:0000256" key="1">
    <source>
        <dbReference type="ARBA" id="ARBA00022723"/>
    </source>
</evidence>
<organism evidence="6">
    <name type="scientific">viral metagenome</name>
    <dbReference type="NCBI Taxonomy" id="1070528"/>
    <lineage>
        <taxon>unclassified sequences</taxon>
        <taxon>metagenomes</taxon>
        <taxon>organismal metagenomes</taxon>
    </lineage>
</organism>
<keyword evidence="3" id="KW-0862">Zinc</keyword>
<evidence type="ECO:0000256" key="2">
    <source>
        <dbReference type="ARBA" id="ARBA00022771"/>
    </source>
</evidence>
<dbReference type="InterPro" id="IPR013083">
    <property type="entry name" value="Znf_RING/FYVE/PHD"/>
</dbReference>
<feature type="compositionally biased region" description="Pro residues" evidence="4">
    <location>
        <begin position="63"/>
        <end position="73"/>
    </location>
</feature>
<dbReference type="EMBL" id="MN739656">
    <property type="protein sequence ID" value="QHT18458.1"/>
    <property type="molecule type" value="Genomic_DNA"/>
</dbReference>
<feature type="domain" description="RING-type" evidence="5">
    <location>
        <begin position="182"/>
        <end position="224"/>
    </location>
</feature>
<dbReference type="PROSITE" id="PS50089">
    <property type="entry name" value="ZF_RING_2"/>
    <property type="match status" value="1"/>
</dbReference>
<dbReference type="Pfam" id="PF13639">
    <property type="entry name" value="zf-RING_2"/>
    <property type="match status" value="1"/>
</dbReference>
<reference evidence="6" key="1">
    <citation type="journal article" date="2020" name="Nature">
        <title>Giant virus diversity and host interactions through global metagenomics.</title>
        <authorList>
            <person name="Schulz F."/>
            <person name="Roux S."/>
            <person name="Paez-Espino D."/>
            <person name="Jungbluth S."/>
            <person name="Walsh D.A."/>
            <person name="Denef V.J."/>
            <person name="McMahon K.D."/>
            <person name="Konstantinidis K.T."/>
            <person name="Eloe-Fadrosh E.A."/>
            <person name="Kyrpides N.C."/>
            <person name="Woyke T."/>
        </authorList>
    </citation>
    <scope>NUCLEOTIDE SEQUENCE</scope>
    <source>
        <strain evidence="6">GVMAG-M-3300023174-46</strain>
    </source>
</reference>
<dbReference type="PANTHER" id="PTHR14155">
    <property type="entry name" value="RING FINGER DOMAIN-CONTAINING"/>
    <property type="match status" value="1"/>
</dbReference>
<proteinExistence type="predicted"/>
<evidence type="ECO:0000259" key="5">
    <source>
        <dbReference type="PROSITE" id="PS50089"/>
    </source>
</evidence>
<evidence type="ECO:0000256" key="3">
    <source>
        <dbReference type="ARBA" id="ARBA00022833"/>
    </source>
</evidence>
<evidence type="ECO:0000256" key="4">
    <source>
        <dbReference type="SAM" id="MobiDB-lite"/>
    </source>
</evidence>
<name>A0A6C0DNG5_9ZZZZ</name>
<protein>
    <recommendedName>
        <fullName evidence="5">RING-type domain-containing protein</fullName>
    </recommendedName>
</protein>
<dbReference type="SMART" id="SM00184">
    <property type="entry name" value="RING"/>
    <property type="match status" value="1"/>
</dbReference>
<dbReference type="SUPFAM" id="SSF57850">
    <property type="entry name" value="RING/U-box"/>
    <property type="match status" value="1"/>
</dbReference>
<dbReference type="GO" id="GO:0008270">
    <property type="term" value="F:zinc ion binding"/>
    <property type="evidence" value="ECO:0007669"/>
    <property type="project" value="UniProtKB-KW"/>
</dbReference>
<dbReference type="Gene3D" id="3.30.40.10">
    <property type="entry name" value="Zinc/RING finger domain, C3HC4 (zinc finger)"/>
    <property type="match status" value="1"/>
</dbReference>
<dbReference type="InterPro" id="IPR001841">
    <property type="entry name" value="Znf_RING"/>
</dbReference>
<sequence>MSENRIYQRVYGVGLLDDLHNYFPALLYDQNRFQTLPEAFQYVREQMFSRFQPLEHEPSTELPSPPTHLPPPSFAHTAPPLSYRHPRTRSSARRNDTSRQGNPISIESLSFENEIEVENNLSSVALLLNLMNQGISQERTSQQRSADAWRAFRSPVLVVPSAADISGNTELVPGSPTLTTICTICQDRMFPAETCRRLLPCQHTFHQSCIDQWFEQNVRCPTCRHDIRERVPVQPVSTDTQSTN</sequence>